<dbReference type="KEGG" id="pais:PFX98_09000"/>
<dbReference type="InterPro" id="IPR004089">
    <property type="entry name" value="MCPsignal_dom"/>
</dbReference>
<dbReference type="EMBL" id="CP116346">
    <property type="protein sequence ID" value="WIT13741.1"/>
    <property type="molecule type" value="Genomic_DNA"/>
</dbReference>
<keyword evidence="2" id="KW-0488">Methylation</keyword>
<dbReference type="FunFam" id="1.10.287.950:FF:000001">
    <property type="entry name" value="Methyl-accepting chemotaxis sensory transducer"/>
    <property type="match status" value="1"/>
</dbReference>
<feature type="transmembrane region" description="Helical" evidence="5">
    <location>
        <begin position="184"/>
        <end position="208"/>
    </location>
</feature>
<evidence type="ECO:0000256" key="1">
    <source>
        <dbReference type="ARBA" id="ARBA00004370"/>
    </source>
</evidence>
<feature type="domain" description="HAMP" evidence="7">
    <location>
        <begin position="209"/>
        <end position="261"/>
    </location>
</feature>
<dbReference type="PANTHER" id="PTHR43531">
    <property type="entry name" value="PROTEIN ICFG"/>
    <property type="match status" value="1"/>
</dbReference>
<dbReference type="PROSITE" id="PS50885">
    <property type="entry name" value="HAMP"/>
    <property type="match status" value="1"/>
</dbReference>
<accession>A0AA95NM11</accession>
<evidence type="ECO:0000313" key="9">
    <source>
        <dbReference type="Proteomes" id="UP001177769"/>
    </source>
</evidence>
<dbReference type="GO" id="GO:0007165">
    <property type="term" value="P:signal transduction"/>
    <property type="evidence" value="ECO:0007669"/>
    <property type="project" value="UniProtKB-KW"/>
</dbReference>
<dbReference type="PROSITE" id="PS50111">
    <property type="entry name" value="CHEMOTAXIS_TRANSDUC_2"/>
    <property type="match status" value="1"/>
</dbReference>
<dbReference type="Proteomes" id="UP001177769">
    <property type="component" value="Chromosome"/>
</dbReference>
<evidence type="ECO:0000256" key="3">
    <source>
        <dbReference type="ARBA" id="ARBA00029447"/>
    </source>
</evidence>
<name>A0AA95NM11_9BURK</name>
<comment type="subcellular location">
    <subcellularLocation>
        <location evidence="1">Membrane</location>
    </subcellularLocation>
</comment>
<dbReference type="GO" id="GO:0006935">
    <property type="term" value="P:chemotaxis"/>
    <property type="evidence" value="ECO:0007669"/>
    <property type="project" value="InterPro"/>
</dbReference>
<keyword evidence="5" id="KW-0472">Membrane</keyword>
<dbReference type="GO" id="GO:0004888">
    <property type="term" value="F:transmembrane signaling receptor activity"/>
    <property type="evidence" value="ECO:0007669"/>
    <property type="project" value="InterPro"/>
</dbReference>
<dbReference type="PANTHER" id="PTHR43531:SF14">
    <property type="entry name" value="METHYL-ACCEPTING CHEMOTAXIS PROTEIN I-RELATED"/>
    <property type="match status" value="1"/>
</dbReference>
<dbReference type="SMART" id="SM00283">
    <property type="entry name" value="MA"/>
    <property type="match status" value="1"/>
</dbReference>
<dbReference type="GO" id="GO:0005886">
    <property type="term" value="C:plasma membrane"/>
    <property type="evidence" value="ECO:0007669"/>
    <property type="project" value="TreeGrafter"/>
</dbReference>
<evidence type="ECO:0000256" key="4">
    <source>
        <dbReference type="PROSITE-ProRule" id="PRU00284"/>
    </source>
</evidence>
<dbReference type="InterPro" id="IPR024478">
    <property type="entry name" value="HlyB_4HB_MCP"/>
</dbReference>
<keyword evidence="5" id="KW-1133">Transmembrane helix</keyword>
<dbReference type="Gene3D" id="1.10.287.950">
    <property type="entry name" value="Methyl-accepting chemotaxis protein"/>
    <property type="match status" value="1"/>
</dbReference>
<evidence type="ECO:0000259" key="7">
    <source>
        <dbReference type="PROSITE" id="PS50885"/>
    </source>
</evidence>
<proteinExistence type="inferred from homology"/>
<dbReference type="SMART" id="SM00304">
    <property type="entry name" value="HAMP"/>
    <property type="match status" value="1"/>
</dbReference>
<feature type="domain" description="Methyl-accepting transducer" evidence="6">
    <location>
        <begin position="266"/>
        <end position="495"/>
    </location>
</feature>
<dbReference type="InterPro" id="IPR051310">
    <property type="entry name" value="MCP_chemotaxis"/>
</dbReference>
<reference evidence="8" key="1">
    <citation type="submission" date="2023-01" db="EMBL/GenBank/DDBJ databases">
        <title>Whole genome sequence of Paucibacter sp. S2-9 isolated from pond sediment.</title>
        <authorList>
            <person name="Jung J.Y."/>
        </authorList>
    </citation>
    <scope>NUCLEOTIDE SEQUENCE</scope>
    <source>
        <strain evidence="8">S2-9</strain>
    </source>
</reference>
<dbReference type="PRINTS" id="PR00260">
    <property type="entry name" value="CHEMTRNSDUCR"/>
</dbReference>
<keyword evidence="9" id="KW-1185">Reference proteome</keyword>
<dbReference type="RefSeq" id="WP_285234861.1">
    <property type="nucleotide sequence ID" value="NZ_CP116346.1"/>
</dbReference>
<evidence type="ECO:0000259" key="6">
    <source>
        <dbReference type="PROSITE" id="PS50111"/>
    </source>
</evidence>
<dbReference type="Pfam" id="PF00672">
    <property type="entry name" value="HAMP"/>
    <property type="match status" value="1"/>
</dbReference>
<dbReference type="AlphaFoldDB" id="A0AA95NM11"/>
<keyword evidence="4" id="KW-0807">Transducer</keyword>
<dbReference type="InterPro" id="IPR004090">
    <property type="entry name" value="Chemotax_Me-accpt_rcpt"/>
</dbReference>
<dbReference type="Pfam" id="PF00015">
    <property type="entry name" value="MCPsignal"/>
    <property type="match status" value="1"/>
</dbReference>
<evidence type="ECO:0000313" key="8">
    <source>
        <dbReference type="EMBL" id="WIT13741.1"/>
    </source>
</evidence>
<dbReference type="SUPFAM" id="SSF58104">
    <property type="entry name" value="Methyl-accepting chemotaxis protein (MCP) signaling domain"/>
    <property type="match status" value="1"/>
</dbReference>
<dbReference type="CDD" id="cd06225">
    <property type="entry name" value="HAMP"/>
    <property type="match status" value="1"/>
</dbReference>
<evidence type="ECO:0000256" key="2">
    <source>
        <dbReference type="ARBA" id="ARBA00022481"/>
    </source>
</evidence>
<dbReference type="CDD" id="cd11386">
    <property type="entry name" value="MCP_signal"/>
    <property type="match status" value="1"/>
</dbReference>
<dbReference type="Pfam" id="PF12729">
    <property type="entry name" value="4HB_MCP_1"/>
    <property type="match status" value="1"/>
</dbReference>
<keyword evidence="5" id="KW-0812">Transmembrane</keyword>
<sequence>MRMNSIKTRLVMLALLLLILLALVGGWGIRALGQMEAALDTVYSDRVVPLKQLKQVSDAYAVNVVDTTHKVRAKSLDAASGLKLVNEAEQLVAKQWAAYTATKIEGNEALLLAKAQSLKAAAQAATAKLKEILQAQNAEALEAFASKELYPAIDPFTGAVSDLVDEQLKVAEQEFAEGEKTYKLSIWVVLITFAVALAAGVLLAWRIIASITRPLREALQVAGMISNKDLSARIQISNDDEMGQLLAAMQSMQQQLAQTVNQIRDSAVAVSGASGEISLGSNDLSARTEQQAASLEETAASMDQMAAAVKNNAETAGKANELAHQASRTAERSGEAVGRVVTTMDEINGSSKKIADIIGVIDGIAFQTNILALNAAVEAARAGEQGRGFAVVAGEVRTLAQRSAQAAREIKALIGDSVSKVESGSQVAAEAGRTMEELVGQVRHVTTMLGEISTATREQSAGIAQVNTAVSQLDHNTQQNAALVEESAAASESLKQQARALADIVGSFKLG</sequence>
<dbReference type="InterPro" id="IPR003660">
    <property type="entry name" value="HAMP_dom"/>
</dbReference>
<evidence type="ECO:0000256" key="5">
    <source>
        <dbReference type="SAM" id="Phobius"/>
    </source>
</evidence>
<protein>
    <submittedName>
        <fullName evidence="8">Methyl-accepting chemotaxis protein</fullName>
    </submittedName>
</protein>
<organism evidence="8 9">
    <name type="scientific">Paucibacter sediminis</name>
    <dbReference type="NCBI Taxonomy" id="3019553"/>
    <lineage>
        <taxon>Bacteria</taxon>
        <taxon>Pseudomonadati</taxon>
        <taxon>Pseudomonadota</taxon>
        <taxon>Betaproteobacteria</taxon>
        <taxon>Burkholderiales</taxon>
        <taxon>Sphaerotilaceae</taxon>
        <taxon>Roseateles</taxon>
    </lineage>
</organism>
<gene>
    <name evidence="8" type="ORF">PFX98_09000</name>
</gene>
<comment type="similarity">
    <text evidence="3">Belongs to the methyl-accepting chemotaxis (MCP) protein family.</text>
</comment>